<gene>
    <name evidence="3" type="ORF">CQW23_11904</name>
</gene>
<dbReference type="InterPro" id="IPR036236">
    <property type="entry name" value="Znf_C2H2_sf"/>
</dbReference>
<protein>
    <recommendedName>
        <fullName evidence="2">C2H2-type domain-containing protein</fullName>
    </recommendedName>
</protein>
<proteinExistence type="predicted"/>
<evidence type="ECO:0000259" key="2">
    <source>
        <dbReference type="PROSITE" id="PS00028"/>
    </source>
</evidence>
<dbReference type="GO" id="GO:0008270">
    <property type="term" value="F:zinc ion binding"/>
    <property type="evidence" value="ECO:0007669"/>
    <property type="project" value="InterPro"/>
</dbReference>
<dbReference type="InterPro" id="IPR013087">
    <property type="entry name" value="Znf_C2H2_type"/>
</dbReference>
<dbReference type="PROSITE" id="PS00028">
    <property type="entry name" value="ZINC_FINGER_C2H2_1"/>
    <property type="match status" value="1"/>
</dbReference>
<dbReference type="SMART" id="SM00355">
    <property type="entry name" value="ZnF_C2H2"/>
    <property type="match status" value="3"/>
</dbReference>
<dbReference type="EMBL" id="MLFT02000005">
    <property type="protein sequence ID" value="PHT47696.1"/>
    <property type="molecule type" value="Genomic_DNA"/>
</dbReference>
<dbReference type="STRING" id="33114.A0A2G2WR24"/>
<comment type="caution">
    <text evidence="3">The sequence shown here is derived from an EMBL/GenBank/DDBJ whole genome shotgun (WGS) entry which is preliminary data.</text>
</comment>
<dbReference type="GO" id="GO:0003676">
    <property type="term" value="F:nucleic acid binding"/>
    <property type="evidence" value="ECO:0007669"/>
    <property type="project" value="InterPro"/>
</dbReference>
<organism evidence="3 4">
    <name type="scientific">Capsicum baccatum</name>
    <name type="common">Peruvian pepper</name>
    <dbReference type="NCBI Taxonomy" id="33114"/>
    <lineage>
        <taxon>Eukaryota</taxon>
        <taxon>Viridiplantae</taxon>
        <taxon>Streptophyta</taxon>
        <taxon>Embryophyta</taxon>
        <taxon>Tracheophyta</taxon>
        <taxon>Spermatophyta</taxon>
        <taxon>Magnoliopsida</taxon>
        <taxon>eudicotyledons</taxon>
        <taxon>Gunneridae</taxon>
        <taxon>Pentapetalae</taxon>
        <taxon>asterids</taxon>
        <taxon>lamiids</taxon>
        <taxon>Solanales</taxon>
        <taxon>Solanaceae</taxon>
        <taxon>Solanoideae</taxon>
        <taxon>Capsiceae</taxon>
        <taxon>Capsicum</taxon>
    </lineage>
</organism>
<accession>A0A2G2WR24</accession>
<feature type="domain" description="C2H2-type" evidence="2">
    <location>
        <begin position="90"/>
        <end position="112"/>
    </location>
</feature>
<evidence type="ECO:0000313" key="4">
    <source>
        <dbReference type="Proteomes" id="UP000224567"/>
    </source>
</evidence>
<evidence type="ECO:0000256" key="1">
    <source>
        <dbReference type="SAM" id="MobiDB-lite"/>
    </source>
</evidence>
<dbReference type="Gene3D" id="3.30.160.60">
    <property type="entry name" value="Classic Zinc Finger"/>
    <property type="match status" value="3"/>
</dbReference>
<dbReference type="PANTHER" id="PTHR45762:SF3">
    <property type="entry name" value="ZINC-FINGER PROTEIN AT 72D, ISOFORM B"/>
    <property type="match status" value="1"/>
</dbReference>
<dbReference type="SUPFAM" id="SSF57667">
    <property type="entry name" value="beta-beta-alpha zinc fingers"/>
    <property type="match status" value="3"/>
</dbReference>
<dbReference type="PANTHER" id="PTHR45762">
    <property type="entry name" value="ZINC FINGER RNA-BINDING PROTEIN"/>
    <property type="match status" value="1"/>
</dbReference>
<evidence type="ECO:0000313" key="3">
    <source>
        <dbReference type="EMBL" id="PHT47696.1"/>
    </source>
</evidence>
<name>A0A2G2WR24_CAPBA</name>
<dbReference type="AlphaFoldDB" id="A0A2G2WR24"/>
<dbReference type="Proteomes" id="UP000224567">
    <property type="component" value="Unassembled WGS sequence"/>
</dbReference>
<dbReference type="SMART" id="SM00451">
    <property type="entry name" value="ZnF_U1"/>
    <property type="match status" value="3"/>
</dbReference>
<feature type="compositionally biased region" description="Polar residues" evidence="1">
    <location>
        <begin position="25"/>
        <end position="35"/>
    </location>
</feature>
<dbReference type="Pfam" id="PF12874">
    <property type="entry name" value="zf-met"/>
    <property type="match status" value="3"/>
</dbReference>
<dbReference type="OrthoDB" id="1295927at2759"/>
<reference evidence="4" key="2">
    <citation type="journal article" date="2017" name="J. Anim. Genet.">
        <title>Multiple reference genome sequences of hot pepper reveal the massive evolution of plant disease resistance genes by retroduplication.</title>
        <authorList>
            <person name="Kim S."/>
            <person name="Park J."/>
            <person name="Yeom S.-I."/>
            <person name="Kim Y.-M."/>
            <person name="Seo E."/>
            <person name="Kim K.-T."/>
            <person name="Kim M.-S."/>
            <person name="Lee J.M."/>
            <person name="Cheong K."/>
            <person name="Shin H.-S."/>
            <person name="Kim S.-B."/>
            <person name="Han K."/>
            <person name="Lee J."/>
            <person name="Park M."/>
            <person name="Lee H.-A."/>
            <person name="Lee H.-Y."/>
            <person name="Lee Y."/>
            <person name="Oh S."/>
            <person name="Lee J.H."/>
            <person name="Choi E."/>
            <person name="Choi E."/>
            <person name="Lee S.E."/>
            <person name="Jeon J."/>
            <person name="Kim H."/>
            <person name="Choi G."/>
            <person name="Song H."/>
            <person name="Lee J."/>
            <person name="Lee S.-C."/>
            <person name="Kwon J.-K."/>
            <person name="Lee H.-Y."/>
            <person name="Koo N."/>
            <person name="Hong Y."/>
            <person name="Kim R.W."/>
            <person name="Kang W.-H."/>
            <person name="Huh J.H."/>
            <person name="Kang B.-C."/>
            <person name="Yang T.-J."/>
            <person name="Lee Y.-H."/>
            <person name="Bennetzen J.L."/>
            <person name="Choi D."/>
        </authorList>
    </citation>
    <scope>NUCLEOTIDE SEQUENCE [LARGE SCALE GENOMIC DNA]</scope>
    <source>
        <strain evidence="4">cv. PBC81</strain>
    </source>
</reference>
<reference evidence="3 4" key="1">
    <citation type="journal article" date="2017" name="Genome Biol.">
        <title>New reference genome sequences of hot pepper reveal the massive evolution of plant disease-resistance genes by retroduplication.</title>
        <authorList>
            <person name="Kim S."/>
            <person name="Park J."/>
            <person name="Yeom S.I."/>
            <person name="Kim Y.M."/>
            <person name="Seo E."/>
            <person name="Kim K.T."/>
            <person name="Kim M.S."/>
            <person name="Lee J.M."/>
            <person name="Cheong K."/>
            <person name="Shin H.S."/>
            <person name="Kim S.B."/>
            <person name="Han K."/>
            <person name="Lee J."/>
            <person name="Park M."/>
            <person name="Lee H.A."/>
            <person name="Lee H.Y."/>
            <person name="Lee Y."/>
            <person name="Oh S."/>
            <person name="Lee J.H."/>
            <person name="Choi E."/>
            <person name="Choi E."/>
            <person name="Lee S.E."/>
            <person name="Jeon J."/>
            <person name="Kim H."/>
            <person name="Choi G."/>
            <person name="Song H."/>
            <person name="Lee J."/>
            <person name="Lee S.C."/>
            <person name="Kwon J.K."/>
            <person name="Lee H.Y."/>
            <person name="Koo N."/>
            <person name="Hong Y."/>
            <person name="Kim R.W."/>
            <person name="Kang W.H."/>
            <person name="Huh J.H."/>
            <person name="Kang B.C."/>
            <person name="Yang T.J."/>
            <person name="Lee Y.H."/>
            <person name="Bennetzen J.L."/>
            <person name="Choi D."/>
        </authorList>
    </citation>
    <scope>NUCLEOTIDE SEQUENCE [LARGE SCALE GENOMIC DNA]</scope>
    <source>
        <strain evidence="4">cv. PBC81</strain>
    </source>
</reference>
<keyword evidence="4" id="KW-1185">Reference proteome</keyword>
<dbReference type="InterPro" id="IPR003604">
    <property type="entry name" value="Matrin/U1-like-C_Znf_C2H2"/>
</dbReference>
<feature type="region of interest" description="Disordered" evidence="1">
    <location>
        <begin position="1"/>
        <end position="35"/>
    </location>
</feature>
<sequence length="193" mass="22125">MTSPPRPSLSPAYNTYSRRKKNTESSRNSGFVSPRQKLTPNIRHYCKDCEVYCSGDLCYEQHLRGNKHKVKLQCLGDSSVNGKNKQVIRCDPCEISCQDEALLELHLKGQKHKAKQHEMEHGGKNEDENGKQFWCKVCQVPCTNGETFMLHLKGKKHRRQLCVLDQETKKAEAQDSVMPSFVSTQQNGDWSVW</sequence>